<dbReference type="EC" id="2.4.1.-" evidence="11"/>
<gene>
    <name evidence="13" type="ORF">CHLNCDRAFT_135027</name>
</gene>
<organism evidence="14">
    <name type="scientific">Chlorella variabilis</name>
    <name type="common">Green alga</name>
    <dbReference type="NCBI Taxonomy" id="554065"/>
    <lineage>
        <taxon>Eukaryota</taxon>
        <taxon>Viridiplantae</taxon>
        <taxon>Chlorophyta</taxon>
        <taxon>core chlorophytes</taxon>
        <taxon>Trebouxiophyceae</taxon>
        <taxon>Chlorellales</taxon>
        <taxon>Chlorellaceae</taxon>
        <taxon>Chlorella clade</taxon>
        <taxon>Chlorella</taxon>
    </lineage>
</organism>
<feature type="region of interest" description="Disordered" evidence="12">
    <location>
        <begin position="471"/>
        <end position="494"/>
    </location>
</feature>
<dbReference type="GeneID" id="17354341"/>
<dbReference type="Proteomes" id="UP000008141">
    <property type="component" value="Unassembled WGS sequence"/>
</dbReference>
<dbReference type="GO" id="GO:0008378">
    <property type="term" value="F:galactosyltransferase activity"/>
    <property type="evidence" value="ECO:0007669"/>
    <property type="project" value="TreeGrafter"/>
</dbReference>
<name>E1ZHE2_CHLVA</name>
<evidence type="ECO:0000256" key="7">
    <source>
        <dbReference type="ARBA" id="ARBA00022968"/>
    </source>
</evidence>
<evidence type="ECO:0000256" key="2">
    <source>
        <dbReference type="ARBA" id="ARBA00004922"/>
    </source>
</evidence>
<feature type="compositionally biased region" description="Low complexity" evidence="12">
    <location>
        <begin position="370"/>
        <end position="381"/>
    </location>
</feature>
<protein>
    <recommendedName>
        <fullName evidence="11">Hexosyltransferase</fullName>
        <ecNumber evidence="11">2.4.1.-</ecNumber>
    </recommendedName>
</protein>
<comment type="pathway">
    <text evidence="2">Protein modification; protein glycosylation.</text>
</comment>
<feature type="region of interest" description="Disordered" evidence="12">
    <location>
        <begin position="262"/>
        <end position="282"/>
    </location>
</feature>
<dbReference type="Gene3D" id="3.90.550.50">
    <property type="match status" value="1"/>
</dbReference>
<evidence type="ECO:0000256" key="5">
    <source>
        <dbReference type="ARBA" id="ARBA00022679"/>
    </source>
</evidence>
<dbReference type="InParanoid" id="E1ZHE2"/>
<dbReference type="Pfam" id="PF01762">
    <property type="entry name" value="Galactosyl_T"/>
    <property type="match status" value="1"/>
</dbReference>
<accession>E1ZHE2</accession>
<keyword evidence="9 11" id="KW-0333">Golgi apparatus</keyword>
<keyword evidence="6" id="KW-0812">Transmembrane</keyword>
<dbReference type="AlphaFoldDB" id="E1ZHE2"/>
<evidence type="ECO:0000256" key="3">
    <source>
        <dbReference type="ARBA" id="ARBA00008661"/>
    </source>
</evidence>
<evidence type="ECO:0000256" key="12">
    <source>
        <dbReference type="SAM" id="MobiDB-lite"/>
    </source>
</evidence>
<dbReference type="UniPathway" id="UPA00378"/>
<evidence type="ECO:0000256" key="11">
    <source>
        <dbReference type="RuleBase" id="RU363063"/>
    </source>
</evidence>
<dbReference type="OrthoDB" id="2139606at2759"/>
<evidence type="ECO:0000256" key="1">
    <source>
        <dbReference type="ARBA" id="ARBA00004323"/>
    </source>
</evidence>
<dbReference type="KEGG" id="cvr:CHLNCDRAFT_135027"/>
<dbReference type="EMBL" id="GL433846">
    <property type="protein sequence ID" value="EFN54903.1"/>
    <property type="molecule type" value="Genomic_DNA"/>
</dbReference>
<proteinExistence type="inferred from homology"/>
<keyword evidence="4 11" id="KW-0328">Glycosyltransferase</keyword>
<comment type="subcellular location">
    <subcellularLocation>
        <location evidence="1 11">Golgi apparatus membrane</location>
        <topology evidence="1 11">Single-pass type II membrane protein</topology>
    </subcellularLocation>
</comment>
<evidence type="ECO:0000313" key="14">
    <source>
        <dbReference type="Proteomes" id="UP000008141"/>
    </source>
</evidence>
<comment type="cofactor">
    <cofactor evidence="11">
        <name>Mn(2+)</name>
        <dbReference type="ChEBI" id="CHEBI:29035"/>
    </cofactor>
</comment>
<reference evidence="13 14" key="1">
    <citation type="journal article" date="2010" name="Plant Cell">
        <title>The Chlorella variabilis NC64A genome reveals adaptation to photosymbiosis, coevolution with viruses, and cryptic sex.</title>
        <authorList>
            <person name="Blanc G."/>
            <person name="Duncan G."/>
            <person name="Agarkova I."/>
            <person name="Borodovsky M."/>
            <person name="Gurnon J."/>
            <person name="Kuo A."/>
            <person name="Lindquist E."/>
            <person name="Lucas S."/>
            <person name="Pangilinan J."/>
            <person name="Polle J."/>
            <person name="Salamov A."/>
            <person name="Terry A."/>
            <person name="Yamada T."/>
            <person name="Dunigan D.D."/>
            <person name="Grigoriev I.V."/>
            <person name="Claverie J.M."/>
            <person name="Van Etten J.L."/>
        </authorList>
    </citation>
    <scope>NUCLEOTIDE SEQUENCE [LARGE SCALE GENOMIC DNA]</scope>
    <source>
        <strain evidence="13 14">NC64A</strain>
    </source>
</reference>
<sequence>MHRHPSSSEVGGGSGEQLPQLFLFIGILSGRGYRHRRLAVREAWSNKAQVPGQVVARFILSEDERTPQVEKELEAYGDIVFVREKTNYKSILYKTYYVSDGAAAAGLAGVMEYAATNYDAAFVLKTDDDAFINVVPLLAQLAAMCENPGCRRERVYMGKMAKHSEVLLQPGHKWNNAAFHNHTGLKEYPNYMMGGGYVVGGEVARLLVDIHTRMHLKFTPIEDATLGFWLMAMDLRHIDHPRFYTWAAPCCFKAPVRRAPAGGSSRSVGRGGRRAGLRHSAGGAKPGERFVTRFQLAEEFDADLCSSDPWIIMHKIDSPTKMRYVGGRVANCSAPARPWELAPSIRPYITPEQLAYWQQRAPPEPPEQLTAGDGTPAADAGGSAGGASSGGLASSDAAGGGGLAAGAIGGSLASTGDASGASLASAGTAVGGVSAGAAAGGGSGLASAGAAAGGDSLSSAGAAGGSLGAAGVADPGVGTSSSSSGMGAATTAIQ</sequence>
<evidence type="ECO:0000313" key="13">
    <source>
        <dbReference type="EMBL" id="EFN54903.1"/>
    </source>
</evidence>
<keyword evidence="5" id="KW-0808">Transferase</keyword>
<feature type="region of interest" description="Disordered" evidence="12">
    <location>
        <begin position="361"/>
        <end position="393"/>
    </location>
</feature>
<dbReference type="PANTHER" id="PTHR11214:SF3">
    <property type="entry name" value="BETA-1,3-GALACTOSYLTRANSFERASE 6"/>
    <property type="match status" value="1"/>
</dbReference>
<dbReference type="PANTHER" id="PTHR11214">
    <property type="entry name" value="BETA-1,3-N-ACETYLGLUCOSAMINYLTRANSFERASE"/>
    <property type="match status" value="1"/>
</dbReference>
<evidence type="ECO:0000256" key="10">
    <source>
        <dbReference type="ARBA" id="ARBA00023136"/>
    </source>
</evidence>
<dbReference type="RefSeq" id="XP_005847005.1">
    <property type="nucleotide sequence ID" value="XM_005846943.1"/>
</dbReference>
<comment type="similarity">
    <text evidence="3 11">Belongs to the glycosyltransferase 31 family.</text>
</comment>
<evidence type="ECO:0000256" key="8">
    <source>
        <dbReference type="ARBA" id="ARBA00022989"/>
    </source>
</evidence>
<evidence type="ECO:0000256" key="6">
    <source>
        <dbReference type="ARBA" id="ARBA00022692"/>
    </source>
</evidence>
<evidence type="ECO:0000256" key="9">
    <source>
        <dbReference type="ARBA" id="ARBA00023034"/>
    </source>
</evidence>
<dbReference type="GO" id="GO:0000139">
    <property type="term" value="C:Golgi membrane"/>
    <property type="evidence" value="ECO:0007669"/>
    <property type="project" value="UniProtKB-SubCell"/>
</dbReference>
<keyword evidence="11" id="KW-0464">Manganese</keyword>
<dbReference type="eggNOG" id="KOG2287">
    <property type="taxonomic scope" value="Eukaryota"/>
</dbReference>
<keyword evidence="14" id="KW-1185">Reference proteome</keyword>
<dbReference type="InterPro" id="IPR002659">
    <property type="entry name" value="Glyco_trans_31"/>
</dbReference>
<keyword evidence="8" id="KW-1133">Transmembrane helix</keyword>
<evidence type="ECO:0000256" key="4">
    <source>
        <dbReference type="ARBA" id="ARBA00022676"/>
    </source>
</evidence>
<keyword evidence="7" id="KW-0735">Signal-anchor</keyword>
<keyword evidence="10" id="KW-0472">Membrane</keyword>